<reference evidence="1 2" key="1">
    <citation type="submission" date="2016-11" db="EMBL/GenBank/DDBJ databases">
        <authorList>
            <person name="Jaros S."/>
            <person name="Januszkiewicz K."/>
            <person name="Wedrychowicz H."/>
        </authorList>
    </citation>
    <scope>NUCLEOTIDE SEQUENCE [LARGE SCALE GENOMIC DNA]</scope>
    <source>
        <strain evidence="1 2">DSM 14501</strain>
    </source>
</reference>
<gene>
    <name evidence="1" type="ORF">SAMN02745883_02048</name>
</gene>
<evidence type="ECO:0000313" key="2">
    <source>
        <dbReference type="Proteomes" id="UP000184082"/>
    </source>
</evidence>
<dbReference type="InterPro" id="IPR021525">
    <property type="entry name" value="DUF3189"/>
</dbReference>
<dbReference type="Pfam" id="PF11385">
    <property type="entry name" value="DUF3189"/>
    <property type="match status" value="1"/>
</dbReference>
<evidence type="ECO:0008006" key="3">
    <source>
        <dbReference type="Google" id="ProtNLM"/>
    </source>
</evidence>
<name>A0A1M6SG42_9FIRM</name>
<dbReference type="RefSeq" id="WP_072968194.1">
    <property type="nucleotide sequence ID" value="NZ_FRAJ01000018.1"/>
</dbReference>
<dbReference type="Proteomes" id="UP000184082">
    <property type="component" value="Unassembled WGS sequence"/>
</dbReference>
<dbReference type="STRING" id="1121266.SAMN02745883_02048"/>
<evidence type="ECO:0000313" key="1">
    <source>
        <dbReference type="EMBL" id="SHK43701.1"/>
    </source>
</evidence>
<keyword evidence="2" id="KW-1185">Reference proteome</keyword>
<sequence>MNIIYHDVGGTHSAVIATYIHLNKLPKDKVPTIQEILNVPMFDKLKSKQIGRLILHGIDEFGNRVYTLSRLYHGHPVTNAIRSIPTMAGIDENEILLVDTSPTVNLLMKIGGGSSRRFGMIFFGRPLVAYGTMKTYKNILNLVNKVKIKIAPN</sequence>
<dbReference type="EMBL" id="FRAJ01000018">
    <property type="protein sequence ID" value="SHK43701.1"/>
    <property type="molecule type" value="Genomic_DNA"/>
</dbReference>
<accession>A0A1M6SG42</accession>
<organism evidence="1 2">
    <name type="scientific">Caminicella sporogenes DSM 14501</name>
    <dbReference type="NCBI Taxonomy" id="1121266"/>
    <lineage>
        <taxon>Bacteria</taxon>
        <taxon>Bacillati</taxon>
        <taxon>Bacillota</taxon>
        <taxon>Clostridia</taxon>
        <taxon>Peptostreptococcales</taxon>
        <taxon>Caminicellaceae</taxon>
        <taxon>Caminicella</taxon>
    </lineage>
</organism>
<proteinExistence type="predicted"/>
<protein>
    <recommendedName>
        <fullName evidence="3">DUF3189 domain-containing protein</fullName>
    </recommendedName>
</protein>
<dbReference type="AlphaFoldDB" id="A0A1M6SG42"/>